<dbReference type="Proteomes" id="UP000265768">
    <property type="component" value="Unassembled WGS sequence"/>
</dbReference>
<dbReference type="Pfam" id="PF00535">
    <property type="entry name" value="Glycos_transf_2"/>
    <property type="match status" value="1"/>
</dbReference>
<dbReference type="SUPFAM" id="SSF53448">
    <property type="entry name" value="Nucleotide-diphospho-sugar transferases"/>
    <property type="match status" value="1"/>
</dbReference>
<keyword evidence="1" id="KW-0812">Transmembrane</keyword>
<reference evidence="3 4" key="1">
    <citation type="submission" date="2018-09" db="EMBL/GenBank/DDBJ databases">
        <title>YIM 75507 draft genome.</title>
        <authorList>
            <person name="Tang S."/>
            <person name="Feng Y."/>
        </authorList>
    </citation>
    <scope>NUCLEOTIDE SEQUENCE [LARGE SCALE GENOMIC DNA]</scope>
    <source>
        <strain evidence="3 4">YIM 75507</strain>
    </source>
</reference>
<dbReference type="Gene3D" id="3.90.550.10">
    <property type="entry name" value="Spore Coat Polysaccharide Biosynthesis Protein SpsA, Chain A"/>
    <property type="match status" value="1"/>
</dbReference>
<feature type="domain" description="Glycosyltransferase 2-like" evidence="2">
    <location>
        <begin position="59"/>
        <end position="219"/>
    </location>
</feature>
<keyword evidence="1" id="KW-0472">Membrane</keyword>
<feature type="transmembrane region" description="Helical" evidence="1">
    <location>
        <begin position="411"/>
        <end position="429"/>
    </location>
</feature>
<feature type="transmembrane region" description="Helical" evidence="1">
    <location>
        <begin position="482"/>
        <end position="499"/>
    </location>
</feature>
<evidence type="ECO:0000256" key="1">
    <source>
        <dbReference type="SAM" id="Phobius"/>
    </source>
</evidence>
<feature type="transmembrane region" description="Helical" evidence="1">
    <location>
        <begin position="435"/>
        <end position="453"/>
    </location>
</feature>
<name>A0A3A4B6W4_9ACTN</name>
<feature type="transmembrane region" description="Helical" evidence="1">
    <location>
        <begin position="383"/>
        <end position="404"/>
    </location>
</feature>
<sequence length="866" mass="92545">MSRRRCGLRLGALSWLREYVSRSPPFLSPPSGPRHGGVCNRPTGRACPLRVETHELDLSVVIPAYNEERRLGGTLDRVAAFLRETPLSWEIIVADDGSADATARVAGRAAAVEPRIRPVSGGVNRGKGHAVRSGVLRTRGRQVLVCDADLATPIEELPALRAALDGGADAAIGSRAAPGARLEVRQPRLREILGALANLLIRALLLPGVADTQCGFKLFDGDKARAAFRRARVNGWMGDVEILRIFRERGWRVREVPVRWSHRPVSRVRPRHYLTALAELLRVRAAAGARTPLVAAGFLALAVLLYAHLWADPWSRYLTDSGQDQNQWEWFFAVTARGVAVLENPLFTTLQNHPAGVNMMANTAMFGLSVPLAPLTLALGPSITWAVVLTGGLAATGVAWYLLFARHLVTSWPAAVVGAVFCAFAPPIVSHATAHPNFVVLFVIPLIVGRLLLLARRRRVVRDGVILGLLVSYQVYLGEEALLLAAVGLAVFALAYALLRPQEARASAPPLLAGLCLAGAVGVALTGPALLFQFHGPQSYASLIHGPSGNDVTALVSYAARSLAGDADVAARLSLNPTEQNAFFGWPLLILVASATVWLRRVPAVLPLGAVTLTAMVLSLGPEIVVAGRPTGVFGPWLVLSRLPLFESVLESRWTLVCVPAIGALLALVADRALAAASALPRSPVRPLLCLALAEALLPLVPTPIPAEDRPPVPAFFSEGVWRSYVRPGRSVVTAPPPDAGDATALHWQVAAGLGFPLVEGYFVGPYGPGRQGVYGAPPRPTASLLRDVRDKGAVPYIGDRERAAARADLAYWRADVVVLGPQRHHEALRAALTSLLGPGRREAGVWLWEVRALVQPAGAPGLSHQ</sequence>
<evidence type="ECO:0000259" key="2">
    <source>
        <dbReference type="Pfam" id="PF00535"/>
    </source>
</evidence>
<dbReference type="AlphaFoldDB" id="A0A3A4B6W4"/>
<feature type="transmembrane region" description="Helical" evidence="1">
    <location>
        <begin position="511"/>
        <end position="532"/>
    </location>
</feature>
<dbReference type="GO" id="GO:0016740">
    <property type="term" value="F:transferase activity"/>
    <property type="evidence" value="ECO:0007669"/>
    <property type="project" value="UniProtKB-KW"/>
</dbReference>
<gene>
    <name evidence="3" type="ORF">D5H75_10475</name>
</gene>
<evidence type="ECO:0000313" key="3">
    <source>
        <dbReference type="EMBL" id="RJL33244.1"/>
    </source>
</evidence>
<dbReference type="PANTHER" id="PTHR10859">
    <property type="entry name" value="GLYCOSYL TRANSFERASE"/>
    <property type="match status" value="1"/>
</dbReference>
<feature type="transmembrane region" description="Helical" evidence="1">
    <location>
        <begin position="582"/>
        <end position="599"/>
    </location>
</feature>
<feature type="transmembrane region" description="Helical" evidence="1">
    <location>
        <begin position="606"/>
        <end position="628"/>
    </location>
</feature>
<dbReference type="PANTHER" id="PTHR10859:SF91">
    <property type="entry name" value="DOLICHYL-PHOSPHATE BETA-GLUCOSYLTRANSFERASE"/>
    <property type="match status" value="1"/>
</dbReference>
<keyword evidence="1" id="KW-1133">Transmembrane helix</keyword>
<dbReference type="InterPro" id="IPR029044">
    <property type="entry name" value="Nucleotide-diphossugar_trans"/>
</dbReference>
<evidence type="ECO:0000313" key="4">
    <source>
        <dbReference type="Proteomes" id="UP000265768"/>
    </source>
</evidence>
<accession>A0A3A4B6W4</accession>
<dbReference type="InterPro" id="IPR001173">
    <property type="entry name" value="Glyco_trans_2-like"/>
</dbReference>
<feature type="transmembrane region" description="Helical" evidence="1">
    <location>
        <begin position="460"/>
        <end position="476"/>
    </location>
</feature>
<proteinExistence type="predicted"/>
<comment type="caution">
    <text evidence="3">The sequence shown here is derived from an EMBL/GenBank/DDBJ whole genome shotgun (WGS) entry which is preliminary data.</text>
</comment>
<keyword evidence="3" id="KW-0808">Transferase</keyword>
<keyword evidence="4" id="KW-1185">Reference proteome</keyword>
<dbReference type="OrthoDB" id="2369748at2"/>
<dbReference type="EMBL" id="QZEY01000003">
    <property type="protein sequence ID" value="RJL33244.1"/>
    <property type="molecule type" value="Genomic_DNA"/>
</dbReference>
<feature type="transmembrane region" description="Helical" evidence="1">
    <location>
        <begin position="291"/>
        <end position="310"/>
    </location>
</feature>
<organism evidence="3 4">
    <name type="scientific">Bailinhaonella thermotolerans</name>
    <dbReference type="NCBI Taxonomy" id="1070861"/>
    <lineage>
        <taxon>Bacteria</taxon>
        <taxon>Bacillati</taxon>
        <taxon>Actinomycetota</taxon>
        <taxon>Actinomycetes</taxon>
        <taxon>Streptosporangiales</taxon>
        <taxon>Streptosporangiaceae</taxon>
        <taxon>Bailinhaonella</taxon>
    </lineage>
</organism>
<dbReference type="GO" id="GO:0006487">
    <property type="term" value="P:protein N-linked glycosylation"/>
    <property type="evidence" value="ECO:0007669"/>
    <property type="project" value="TreeGrafter"/>
</dbReference>
<protein>
    <submittedName>
        <fullName evidence="3">Glycosyltransferase</fullName>
    </submittedName>
</protein>